<comment type="caution">
    <text evidence="2">The sequence shown here is derived from an EMBL/GenBank/DDBJ whole genome shotgun (WGS) entry which is preliminary data.</text>
</comment>
<dbReference type="Pfam" id="PF13175">
    <property type="entry name" value="AAA_15"/>
    <property type="match status" value="1"/>
</dbReference>
<dbReference type="PIRSF" id="PIRSF029347">
    <property type="entry name" value="RecF"/>
    <property type="match status" value="1"/>
</dbReference>
<gene>
    <name evidence="2" type="ORF">C8N29_10978</name>
</gene>
<proteinExistence type="predicted"/>
<evidence type="ECO:0000259" key="1">
    <source>
        <dbReference type="Pfam" id="PF13175"/>
    </source>
</evidence>
<dbReference type="InterPro" id="IPR027417">
    <property type="entry name" value="P-loop_NTPase"/>
</dbReference>
<sequence>MIKSVKIENYKSIQSLEVDVGRFNVIIGENGAGKSNFLEALVLFGAAEANKLDNEFLVSRGVRATLMVSQFTQNIEAINLYISNQDNKSRSTSLIYTQDHYPHQLTIKRNLVPDLSILNNDIRENIRNVILQLPENIKEQFIFTSEEKETLLNNMMIKLAKDVENINSYFYSIRQFILYSPENTALRNFYREGQIEPLGINGEGLLKLLKVMQESEPTAFQDVLTCLELFDWFEQIDVPKDLTSLEDKVNIKDKYLSVMFDQRSANEGFLFVLFYAALFCSQYTPKIFAIDNIDASFNPKLCTAIIKKLVELAKKYDKQVFVTTHNPAILDGIDLGDEEQKLFVASRNKQGHTRFKTLTIADKPKSSTGEPIRLSEAFLRGYLGGLPKNF</sequence>
<dbReference type="Proteomes" id="UP000244223">
    <property type="component" value="Unassembled WGS sequence"/>
</dbReference>
<accession>A0A2T5IYP5</accession>
<dbReference type="PANTHER" id="PTHR43581">
    <property type="entry name" value="ATP/GTP PHOSPHATASE"/>
    <property type="match status" value="1"/>
</dbReference>
<feature type="domain" description="Endonuclease GajA/Old nuclease/RecF-like AAA" evidence="1">
    <location>
        <begin position="1"/>
        <end position="329"/>
    </location>
</feature>
<evidence type="ECO:0000313" key="2">
    <source>
        <dbReference type="EMBL" id="PTQ89057.1"/>
    </source>
</evidence>
<dbReference type="RefSeq" id="WP_107865970.1">
    <property type="nucleotide sequence ID" value="NZ_QAON01000009.1"/>
</dbReference>
<evidence type="ECO:0000313" key="3">
    <source>
        <dbReference type="Proteomes" id="UP000244223"/>
    </source>
</evidence>
<dbReference type="InterPro" id="IPR014555">
    <property type="entry name" value="RecF-like"/>
</dbReference>
<protein>
    <submittedName>
        <fullName evidence="2">Putative ATPase</fullName>
    </submittedName>
</protein>
<dbReference type="Gene3D" id="3.40.50.300">
    <property type="entry name" value="P-loop containing nucleotide triphosphate hydrolases"/>
    <property type="match status" value="1"/>
</dbReference>
<dbReference type="PANTHER" id="PTHR43581:SF4">
    <property type="entry name" value="ATP_GTP PHOSPHATASE"/>
    <property type="match status" value="1"/>
</dbReference>
<dbReference type="OrthoDB" id="9803889at2"/>
<dbReference type="AlphaFoldDB" id="A0A2T5IYP5"/>
<dbReference type="SUPFAM" id="SSF52540">
    <property type="entry name" value="P-loop containing nucleoside triphosphate hydrolases"/>
    <property type="match status" value="1"/>
</dbReference>
<dbReference type="GO" id="GO:0016887">
    <property type="term" value="F:ATP hydrolysis activity"/>
    <property type="evidence" value="ECO:0007669"/>
    <property type="project" value="InterPro"/>
</dbReference>
<dbReference type="InterPro" id="IPR041685">
    <property type="entry name" value="AAA_GajA/Old/RecF-like"/>
</dbReference>
<organism evidence="2 3">
    <name type="scientific">Agitococcus lubricus</name>
    <dbReference type="NCBI Taxonomy" id="1077255"/>
    <lineage>
        <taxon>Bacteria</taxon>
        <taxon>Pseudomonadati</taxon>
        <taxon>Pseudomonadota</taxon>
        <taxon>Gammaproteobacteria</taxon>
        <taxon>Moraxellales</taxon>
        <taxon>Moraxellaceae</taxon>
        <taxon>Agitococcus</taxon>
    </lineage>
</organism>
<keyword evidence="3" id="KW-1185">Reference proteome</keyword>
<dbReference type="EMBL" id="QAON01000009">
    <property type="protein sequence ID" value="PTQ89057.1"/>
    <property type="molecule type" value="Genomic_DNA"/>
</dbReference>
<reference evidence="2 3" key="1">
    <citation type="submission" date="2018-04" db="EMBL/GenBank/DDBJ databases">
        <title>Genomic Encyclopedia of Archaeal and Bacterial Type Strains, Phase II (KMG-II): from individual species to whole genera.</title>
        <authorList>
            <person name="Goeker M."/>
        </authorList>
    </citation>
    <scope>NUCLEOTIDE SEQUENCE [LARGE SCALE GENOMIC DNA]</scope>
    <source>
        <strain evidence="2 3">DSM 5822</strain>
    </source>
</reference>
<name>A0A2T5IYP5_9GAMM</name>
<dbReference type="GO" id="GO:0005524">
    <property type="term" value="F:ATP binding"/>
    <property type="evidence" value="ECO:0007669"/>
    <property type="project" value="InterPro"/>
</dbReference>
<dbReference type="InterPro" id="IPR051396">
    <property type="entry name" value="Bact_Antivir_Def_Nuclease"/>
</dbReference>